<feature type="signal peptide" evidence="3">
    <location>
        <begin position="1"/>
        <end position="31"/>
    </location>
</feature>
<dbReference type="InterPro" id="IPR013783">
    <property type="entry name" value="Ig-like_fold"/>
</dbReference>
<dbReference type="PROSITE" id="PS00561">
    <property type="entry name" value="CBM2_A"/>
    <property type="match status" value="1"/>
</dbReference>
<protein>
    <submittedName>
        <fullName evidence="5">Cellulose binding domain-containing protein</fullName>
    </submittedName>
</protein>
<dbReference type="GO" id="GO:0030247">
    <property type="term" value="F:polysaccharide binding"/>
    <property type="evidence" value="ECO:0007669"/>
    <property type="project" value="UniProtKB-UniRule"/>
</dbReference>
<evidence type="ECO:0000313" key="6">
    <source>
        <dbReference type="Proteomes" id="UP000198597"/>
    </source>
</evidence>
<dbReference type="OrthoDB" id="9802318at2"/>
<reference evidence="5 6" key="1">
    <citation type="submission" date="2016-10" db="EMBL/GenBank/DDBJ databases">
        <authorList>
            <person name="de Groot N.N."/>
        </authorList>
    </citation>
    <scope>NUCLEOTIDE SEQUENCE [LARGE SCALE GENOMIC DNA]</scope>
    <source>
        <strain evidence="5 6">DSM 12272</strain>
    </source>
</reference>
<dbReference type="InterPro" id="IPR018366">
    <property type="entry name" value="CBM2_CS"/>
</dbReference>
<gene>
    <name evidence="5" type="ORF">SAMN04488529_107110</name>
</gene>
<evidence type="ECO:0000256" key="3">
    <source>
        <dbReference type="SAM" id="SignalP"/>
    </source>
</evidence>
<organism evidence="5 6">
    <name type="scientific">Clostridium gasigenes</name>
    <dbReference type="NCBI Taxonomy" id="94869"/>
    <lineage>
        <taxon>Bacteria</taxon>
        <taxon>Bacillati</taxon>
        <taxon>Bacillota</taxon>
        <taxon>Clostridia</taxon>
        <taxon>Eubacteriales</taxon>
        <taxon>Clostridiaceae</taxon>
        <taxon>Clostridium</taxon>
    </lineage>
</organism>
<keyword evidence="3" id="KW-0732">Signal</keyword>
<dbReference type="RefSeq" id="WP_089970385.1">
    <property type="nucleotide sequence ID" value="NZ_FNJM01000007.1"/>
</dbReference>
<dbReference type="Gene3D" id="2.60.40.290">
    <property type="match status" value="1"/>
</dbReference>
<dbReference type="GO" id="GO:0004553">
    <property type="term" value="F:hydrolase activity, hydrolyzing O-glycosyl compounds"/>
    <property type="evidence" value="ECO:0007669"/>
    <property type="project" value="InterPro"/>
</dbReference>
<dbReference type="SMART" id="SM00637">
    <property type="entry name" value="CBD_II"/>
    <property type="match status" value="1"/>
</dbReference>
<dbReference type="InterPro" id="IPR001919">
    <property type="entry name" value="CBD2"/>
</dbReference>
<dbReference type="InterPro" id="IPR036434">
    <property type="entry name" value="Beta_cellobiohydrolase_sf"/>
</dbReference>
<feature type="domain" description="CBM2" evidence="4">
    <location>
        <begin position="867"/>
        <end position="971"/>
    </location>
</feature>
<dbReference type="InterPro" id="IPR014756">
    <property type="entry name" value="Ig_E-set"/>
</dbReference>
<dbReference type="SUPFAM" id="SSF49384">
    <property type="entry name" value="Carbohydrate-binding domain"/>
    <property type="match status" value="1"/>
</dbReference>
<evidence type="ECO:0000259" key="4">
    <source>
        <dbReference type="PROSITE" id="PS51173"/>
    </source>
</evidence>
<accession>A0A1H0TL49</accession>
<dbReference type="PROSITE" id="PS51173">
    <property type="entry name" value="CBM2"/>
    <property type="match status" value="1"/>
</dbReference>
<dbReference type="InterPro" id="IPR008965">
    <property type="entry name" value="CBM2/CBM3_carb-bd_dom_sf"/>
</dbReference>
<dbReference type="STRING" id="94869.SAMN04488529_107110"/>
<keyword evidence="6" id="KW-1185">Reference proteome</keyword>
<dbReference type="Proteomes" id="UP000198597">
    <property type="component" value="Unassembled WGS sequence"/>
</dbReference>
<sequence>MNFSKKLKKLFSTTIALTFIFTLFPYIPAKAAVSDLPGVPTVSHNQWGTDVNGDYDITCNTWSGNAATSYKLYEKFGVANAFTVVSEGKIEATASAGQQVVIPIRGKLKIGMYSYYVEFINLNGASKSSTIQVQVGNDGNAKIIVDTVDNEGIKSQFTIPQGFTEYKLINSTSPTSKFKIISNNTTVAKASIVNGSTLKLEGISKGRSGLKIIDETTGHIRHVGVRVLTSDGKLPGMPDYLSIGQVSEDRVEDLNFWKETSETDTNKRTDVRYVYINGGPLEKGWRTWTQDDGARAKTFITESLKMGMIPFFVYYNIPDDGESYDLDIKHINDKTYMEAYYKDLKFLLDICVEYGGDETVGLLFEPDFLGYMMQQSKKQPTQIAALVDCAYSSGVLVKGKDPQFENSVKGLVESINYTVNKYYPQSYYGWQFNIWSYDSPEIPNQGLLHKTEQIGFDAGREFIKQVATETANYYSAAGVTTYGADFISIDKYGLDGAFEDGAKDNPEKSKWFWNADLWNNYLLYTKTLHDQTKLPVILWQLPVGHINSSQEPNPYNNGKFKDLTNAVGNYEDSAPTYFFGDTFKAGSDTRLNYFSKNTANDTKIKVTGDTVTWGDHMQEAKDAGIVSILFGAGVGASTDAVGSPASDDYWWITKAQRYYKNPLNLDGSNKPTPPAVDLPAKSTLTVDKANSNGNYNLTVNIPTGSKATSYKLYENGATIKTGALTASDQIISQSIINKPTGTYMYKVDLINNSGSTSSNNLTVYVNNNVVPPVEVPLKGLLTVDNINNTSNYKITISTPAFSKATSYRLYENNKIVKIGDIGTLPLNIIENFTNKISGTYTYRLDLINKDGTTSSDEVKVVVKSSEINPPASGVNVDFSVVQDSGNTANYALTITNNTDKDITSWDLSFNFDKKIISAWDCSFSASNNIYNFKSMPWNGNIPKGKSISFGGSCQGGVGSSTPTSINLKTTN</sequence>
<dbReference type="AlphaFoldDB" id="A0A1H0TL49"/>
<dbReference type="Pfam" id="PF00553">
    <property type="entry name" value="CBM_2"/>
    <property type="match status" value="1"/>
</dbReference>
<proteinExistence type="predicted"/>
<dbReference type="EMBL" id="FNJM01000007">
    <property type="protein sequence ID" value="SDP54709.1"/>
    <property type="molecule type" value="Genomic_DNA"/>
</dbReference>
<evidence type="ECO:0000256" key="2">
    <source>
        <dbReference type="ARBA" id="ARBA00023295"/>
    </source>
</evidence>
<name>A0A1H0TL49_9CLOT</name>
<dbReference type="Gene3D" id="2.60.40.10">
    <property type="entry name" value="Immunoglobulins"/>
    <property type="match status" value="3"/>
</dbReference>
<keyword evidence="1" id="KW-0378">Hydrolase</keyword>
<dbReference type="SUPFAM" id="SSF51989">
    <property type="entry name" value="Glycosyl hydrolases family 6, cellulases"/>
    <property type="match status" value="1"/>
</dbReference>
<dbReference type="InterPro" id="IPR012291">
    <property type="entry name" value="CBM2_carb-bd_dom_sf"/>
</dbReference>
<dbReference type="GO" id="GO:0030245">
    <property type="term" value="P:cellulose catabolic process"/>
    <property type="evidence" value="ECO:0007669"/>
    <property type="project" value="InterPro"/>
</dbReference>
<evidence type="ECO:0000313" key="5">
    <source>
        <dbReference type="EMBL" id="SDP54709.1"/>
    </source>
</evidence>
<evidence type="ECO:0000256" key="1">
    <source>
        <dbReference type="ARBA" id="ARBA00022801"/>
    </source>
</evidence>
<dbReference type="SUPFAM" id="SSF81296">
    <property type="entry name" value="E set domains"/>
    <property type="match status" value="3"/>
</dbReference>
<keyword evidence="2" id="KW-0326">Glycosidase</keyword>
<feature type="chain" id="PRO_5011501556" evidence="3">
    <location>
        <begin position="32"/>
        <end position="971"/>
    </location>
</feature>